<sequence>MIISRRSALKLGMAAGASLSMPSILRAQTTSADAKTVRMVMGDALTAFDPIFTSSDVTASHAMAIYDTLFALDSKLKAQPQMVEEWTLSEDKKTYTFQLREGLEWHDGTPVTAGDCVSSIRRWAQVDAGGQLIMSRAKDILTKNDKAFSIVLKEPLPILIDILGASSGYYLAVMREKDAKQAATEQVTANIGSGPFKFNTDLARPGASFTYDRNASYVPRKQPEDGYAGGKTPKVDRVVWDQISDPQTAVGALQAGEIDFIERPSADLFPVIGSDPNLELQVLNESGQDWCLRMNFLQPPFNNVKARQAVLHLLDQEAFLRVIAPDPLYGKPVTSIFGNSTHYSNDENTGWFKKGGDAEKAAKLLKEAGYAGEKVMILQDSTQPAHRDASQLLADSLRKIGMNVELAASDWGGLSKRRTNKGPVESGGWSMFMTTDTDFLMSDPTSQIFMNAGGEKAWYGWPKSEEYETLRAKWPDVETLEERKVLARQMQKIWWDFVGDIRLGQELRPVARRKDLTGIVGMPINRVALWNMEKA</sequence>
<feature type="chain" id="PRO_5019383041" evidence="4">
    <location>
        <begin position="28"/>
        <end position="535"/>
    </location>
</feature>
<proteinExistence type="inferred from homology"/>
<organism evidence="6 7">
    <name type="scientific">Rhizobium leguminosarum</name>
    <dbReference type="NCBI Taxonomy" id="384"/>
    <lineage>
        <taxon>Bacteria</taxon>
        <taxon>Pseudomonadati</taxon>
        <taxon>Pseudomonadota</taxon>
        <taxon>Alphaproteobacteria</taxon>
        <taxon>Hyphomicrobiales</taxon>
        <taxon>Rhizobiaceae</taxon>
        <taxon>Rhizobium/Agrobacterium group</taxon>
        <taxon>Rhizobium</taxon>
    </lineage>
</organism>
<dbReference type="GO" id="GO:0015833">
    <property type="term" value="P:peptide transport"/>
    <property type="evidence" value="ECO:0007669"/>
    <property type="project" value="TreeGrafter"/>
</dbReference>
<dbReference type="CDD" id="cd08502">
    <property type="entry name" value="PBP2_NikA_DppA_OppA_like_16"/>
    <property type="match status" value="1"/>
</dbReference>
<dbReference type="Gene3D" id="3.10.105.10">
    <property type="entry name" value="Dipeptide-binding Protein, Domain 3"/>
    <property type="match status" value="1"/>
</dbReference>
<evidence type="ECO:0000256" key="3">
    <source>
        <dbReference type="ARBA" id="ARBA00022729"/>
    </source>
</evidence>
<dbReference type="GO" id="GO:0043190">
    <property type="term" value="C:ATP-binding cassette (ABC) transporter complex"/>
    <property type="evidence" value="ECO:0007669"/>
    <property type="project" value="InterPro"/>
</dbReference>
<feature type="domain" description="Solute-binding protein family 5" evidence="5">
    <location>
        <begin position="78"/>
        <end position="441"/>
    </location>
</feature>
<dbReference type="InterPro" id="IPR000914">
    <property type="entry name" value="SBP_5_dom"/>
</dbReference>
<protein>
    <submittedName>
        <fullName evidence="6">ABC transporter substrate-binding protein</fullName>
    </submittedName>
</protein>
<name>A0A444HJT3_RHILE</name>
<dbReference type="EMBL" id="SBHX01000103">
    <property type="protein sequence ID" value="RWX21916.1"/>
    <property type="molecule type" value="Genomic_DNA"/>
</dbReference>
<evidence type="ECO:0000313" key="7">
    <source>
        <dbReference type="Proteomes" id="UP000283817"/>
    </source>
</evidence>
<dbReference type="Gene3D" id="3.90.76.10">
    <property type="entry name" value="Dipeptide-binding Protein, Domain 1"/>
    <property type="match status" value="1"/>
</dbReference>
<dbReference type="PANTHER" id="PTHR30290">
    <property type="entry name" value="PERIPLASMIC BINDING COMPONENT OF ABC TRANSPORTER"/>
    <property type="match status" value="1"/>
</dbReference>
<dbReference type="PIRSF" id="PIRSF002741">
    <property type="entry name" value="MppA"/>
    <property type="match status" value="1"/>
</dbReference>
<dbReference type="SUPFAM" id="SSF53850">
    <property type="entry name" value="Periplasmic binding protein-like II"/>
    <property type="match status" value="1"/>
</dbReference>
<dbReference type="Proteomes" id="UP000283817">
    <property type="component" value="Unassembled WGS sequence"/>
</dbReference>
<evidence type="ECO:0000313" key="6">
    <source>
        <dbReference type="EMBL" id="RWX21916.1"/>
    </source>
</evidence>
<dbReference type="PROSITE" id="PS51318">
    <property type="entry name" value="TAT"/>
    <property type="match status" value="1"/>
</dbReference>
<evidence type="ECO:0000256" key="1">
    <source>
        <dbReference type="ARBA" id="ARBA00004418"/>
    </source>
</evidence>
<dbReference type="RefSeq" id="WP_128412496.1">
    <property type="nucleotide sequence ID" value="NZ_SBHX01000103.1"/>
</dbReference>
<gene>
    <name evidence="6" type="ORF">EHI47_34775</name>
</gene>
<dbReference type="InterPro" id="IPR030678">
    <property type="entry name" value="Peptide/Ni-bd"/>
</dbReference>
<comment type="subcellular location">
    <subcellularLocation>
        <location evidence="1">Periplasm</location>
    </subcellularLocation>
</comment>
<accession>A0A444HJT3</accession>
<dbReference type="PANTHER" id="PTHR30290:SF38">
    <property type="entry name" value="D,D-DIPEPTIDE-BINDING PERIPLASMIC PROTEIN DDPA-RELATED"/>
    <property type="match status" value="1"/>
</dbReference>
<evidence type="ECO:0000256" key="4">
    <source>
        <dbReference type="SAM" id="SignalP"/>
    </source>
</evidence>
<dbReference type="Pfam" id="PF00496">
    <property type="entry name" value="SBP_bac_5"/>
    <property type="match status" value="1"/>
</dbReference>
<evidence type="ECO:0000256" key="2">
    <source>
        <dbReference type="ARBA" id="ARBA00005695"/>
    </source>
</evidence>
<reference evidence="6 7" key="1">
    <citation type="submission" date="2019-01" db="EMBL/GenBank/DDBJ databases">
        <title>RHIZO-ID as a novel technology for direct rhizobia identification.</title>
        <authorList>
            <person name="De Meyer S.E."/>
        </authorList>
    </citation>
    <scope>NUCLEOTIDE SEQUENCE [LARGE SCALE GENOMIC DNA]</scope>
    <source>
        <strain evidence="6 7">WSM448</strain>
    </source>
</reference>
<dbReference type="InterPro" id="IPR039424">
    <property type="entry name" value="SBP_5"/>
</dbReference>
<dbReference type="Gene3D" id="3.40.190.10">
    <property type="entry name" value="Periplasmic binding protein-like II"/>
    <property type="match status" value="1"/>
</dbReference>
<dbReference type="AlphaFoldDB" id="A0A444HJT3"/>
<dbReference type="GO" id="GO:1904680">
    <property type="term" value="F:peptide transmembrane transporter activity"/>
    <property type="evidence" value="ECO:0007669"/>
    <property type="project" value="TreeGrafter"/>
</dbReference>
<evidence type="ECO:0000259" key="5">
    <source>
        <dbReference type="Pfam" id="PF00496"/>
    </source>
</evidence>
<dbReference type="GO" id="GO:0030288">
    <property type="term" value="C:outer membrane-bounded periplasmic space"/>
    <property type="evidence" value="ECO:0007669"/>
    <property type="project" value="UniProtKB-ARBA"/>
</dbReference>
<feature type="signal peptide" evidence="4">
    <location>
        <begin position="1"/>
        <end position="27"/>
    </location>
</feature>
<comment type="similarity">
    <text evidence="2">Belongs to the bacterial solute-binding protein 5 family.</text>
</comment>
<comment type="caution">
    <text evidence="6">The sequence shown here is derived from an EMBL/GenBank/DDBJ whole genome shotgun (WGS) entry which is preliminary data.</text>
</comment>
<dbReference type="InterPro" id="IPR006311">
    <property type="entry name" value="TAT_signal"/>
</dbReference>
<keyword evidence="3 4" id="KW-0732">Signal</keyword>